<proteinExistence type="predicted"/>
<evidence type="ECO:0000313" key="1">
    <source>
        <dbReference type="EMBL" id="VDN60016.1"/>
    </source>
</evidence>
<protein>
    <submittedName>
        <fullName evidence="4">Ovule protein</fullName>
    </submittedName>
</protein>
<reference evidence="1 3" key="2">
    <citation type="submission" date="2018-11" db="EMBL/GenBank/DDBJ databases">
        <authorList>
            <consortium name="Pathogen Informatics"/>
        </authorList>
    </citation>
    <scope>NUCLEOTIDE SEQUENCE [LARGE SCALE GENOMIC DNA]</scope>
</reference>
<organism evidence="2 4">
    <name type="scientific">Dracunculus medinensis</name>
    <name type="common">Guinea worm</name>
    <dbReference type="NCBI Taxonomy" id="318479"/>
    <lineage>
        <taxon>Eukaryota</taxon>
        <taxon>Metazoa</taxon>
        <taxon>Ecdysozoa</taxon>
        <taxon>Nematoda</taxon>
        <taxon>Chromadorea</taxon>
        <taxon>Rhabditida</taxon>
        <taxon>Spirurina</taxon>
        <taxon>Dracunculoidea</taxon>
        <taxon>Dracunculidae</taxon>
        <taxon>Dracunculus</taxon>
    </lineage>
</organism>
<dbReference type="OrthoDB" id="10440757at2759"/>
<dbReference type="Proteomes" id="UP000038040">
    <property type="component" value="Unplaced"/>
</dbReference>
<dbReference type="Proteomes" id="UP000274756">
    <property type="component" value="Unassembled WGS sequence"/>
</dbReference>
<dbReference type="EMBL" id="UYYG01001198">
    <property type="protein sequence ID" value="VDN60016.1"/>
    <property type="molecule type" value="Genomic_DNA"/>
</dbReference>
<name>A0A0N4UIC8_DRAME</name>
<reference evidence="4" key="1">
    <citation type="submission" date="2017-02" db="UniProtKB">
        <authorList>
            <consortium name="WormBaseParasite"/>
        </authorList>
    </citation>
    <scope>IDENTIFICATION</scope>
</reference>
<evidence type="ECO:0000313" key="3">
    <source>
        <dbReference type="Proteomes" id="UP000274756"/>
    </source>
</evidence>
<sequence length="85" mass="9492">MDAKSDVQSAGKEQHNIDLANFNFGAFQLSTNSQIANNSISMPPMAQRNIFYDQHNPVQMHKPMNPQAVLITLCMGAELFDKILL</sequence>
<gene>
    <name evidence="1" type="ORF">DME_LOCUS9989</name>
</gene>
<evidence type="ECO:0000313" key="4">
    <source>
        <dbReference type="WBParaSite" id="DME_0000735301-mRNA-1"/>
    </source>
</evidence>
<dbReference type="WBParaSite" id="DME_0000735301-mRNA-1">
    <property type="protein sequence ID" value="DME_0000735301-mRNA-1"/>
    <property type="gene ID" value="DME_0000735301"/>
</dbReference>
<dbReference type="AlphaFoldDB" id="A0A0N4UIC8"/>
<accession>A0A0N4UIC8</accession>
<evidence type="ECO:0000313" key="2">
    <source>
        <dbReference type="Proteomes" id="UP000038040"/>
    </source>
</evidence>
<keyword evidence="3" id="KW-1185">Reference proteome</keyword>